<dbReference type="InterPro" id="IPR025746">
    <property type="entry name" value="PilX_N_dom"/>
</dbReference>
<gene>
    <name evidence="2" type="ORF">G3T16_04635</name>
</gene>
<evidence type="ECO:0000259" key="1">
    <source>
        <dbReference type="Pfam" id="PF14341"/>
    </source>
</evidence>
<dbReference type="Proteomes" id="UP000477680">
    <property type="component" value="Chromosome"/>
</dbReference>
<dbReference type="RefSeq" id="WP_163494029.1">
    <property type="nucleotide sequence ID" value="NZ_CP048711.1"/>
</dbReference>
<name>A0A6C0TZI6_9GAMM</name>
<evidence type="ECO:0000313" key="2">
    <source>
        <dbReference type="EMBL" id="QIB64779.1"/>
    </source>
</evidence>
<proteinExistence type="predicted"/>
<sequence>MKQIVMNRGQRGLALVVSLLFLMVVTILSLAAASNSSLGLKMSANMQDAYESFQAAEAGIYAALGLAGSGHDPFVREDVVQPFAAIAADDHPLRGLRDGADKVAVEVALLAVDRDCPRPPSESGGSSVGLFDCDYYRIKSEHDVDSKARTRVELGVVKTVIGESG</sequence>
<dbReference type="EMBL" id="CP048711">
    <property type="protein sequence ID" value="QIB64779.1"/>
    <property type="molecule type" value="Genomic_DNA"/>
</dbReference>
<feature type="domain" description="Type 4 fimbrial biogenesis protein PilX N-terminal" evidence="1">
    <location>
        <begin position="11"/>
        <end position="60"/>
    </location>
</feature>
<accession>A0A6C0TZI6</accession>
<protein>
    <recommendedName>
        <fullName evidence="1">Type 4 fimbrial biogenesis protein PilX N-terminal domain-containing protein</fullName>
    </recommendedName>
</protein>
<reference evidence="2 3" key="1">
    <citation type="submission" date="2020-02" db="EMBL/GenBank/DDBJ databases">
        <title>Genome sequencing for Kineobactrum sp. M2.</title>
        <authorList>
            <person name="Park S.-J."/>
        </authorList>
    </citation>
    <scope>NUCLEOTIDE SEQUENCE [LARGE SCALE GENOMIC DNA]</scope>
    <source>
        <strain evidence="2 3">M2</strain>
    </source>
</reference>
<organism evidence="2 3">
    <name type="scientific">Kineobactrum salinum</name>
    <dbReference type="NCBI Taxonomy" id="2708301"/>
    <lineage>
        <taxon>Bacteria</taxon>
        <taxon>Pseudomonadati</taxon>
        <taxon>Pseudomonadota</taxon>
        <taxon>Gammaproteobacteria</taxon>
        <taxon>Cellvibrionales</taxon>
        <taxon>Halieaceae</taxon>
        <taxon>Kineobactrum</taxon>
    </lineage>
</organism>
<dbReference type="Pfam" id="PF14341">
    <property type="entry name" value="PilX_N"/>
    <property type="match status" value="1"/>
</dbReference>
<dbReference type="AlphaFoldDB" id="A0A6C0TZI6"/>
<keyword evidence="3" id="KW-1185">Reference proteome</keyword>
<evidence type="ECO:0000313" key="3">
    <source>
        <dbReference type="Proteomes" id="UP000477680"/>
    </source>
</evidence>
<dbReference type="KEGG" id="kim:G3T16_04635"/>